<keyword evidence="2" id="KW-0812">Transmembrane</keyword>
<protein>
    <submittedName>
        <fullName evidence="3">Uncharacterized protein</fullName>
    </submittedName>
</protein>
<reference evidence="4" key="1">
    <citation type="submission" date="2015-11" db="EMBL/GenBank/DDBJ databases">
        <authorList>
            <consortium name="Cross-ministerial Strategic Innovation Promotion Program (SIP) consortium"/>
            <person name="Tomihama T."/>
            <person name="Ikenaga M."/>
            <person name="Sakai M."/>
            <person name="Okubo T."/>
            <person name="Ikeda S."/>
        </authorList>
    </citation>
    <scope>NUCLEOTIDE SEQUENCE [LARGE SCALE GENOMIC DNA]</scope>
    <source>
        <strain evidence="4">S58</strain>
    </source>
</reference>
<feature type="compositionally biased region" description="Basic residues" evidence="1">
    <location>
        <begin position="95"/>
        <end position="104"/>
    </location>
</feature>
<evidence type="ECO:0000256" key="1">
    <source>
        <dbReference type="SAM" id="MobiDB-lite"/>
    </source>
</evidence>
<keyword evidence="2" id="KW-0472">Membrane</keyword>
<feature type="transmembrane region" description="Helical" evidence="2">
    <location>
        <begin position="214"/>
        <end position="239"/>
    </location>
</feature>
<evidence type="ECO:0000313" key="3">
    <source>
        <dbReference type="EMBL" id="GAQ62693.1"/>
    </source>
</evidence>
<feature type="transmembrane region" description="Helical" evidence="2">
    <location>
        <begin position="251"/>
        <end position="269"/>
    </location>
</feature>
<dbReference type="AlphaFoldDB" id="A0A117EDM3"/>
<keyword evidence="2" id="KW-1133">Transmembrane helix</keyword>
<reference evidence="4" key="3">
    <citation type="submission" date="2016-02" db="EMBL/GenBank/DDBJ databases">
        <title>Draft genome of pathogenic Streptomyces sp. in Japan.</title>
        <authorList>
            <person name="Tomihama T."/>
            <person name="Ikenaga M."/>
            <person name="Sakai M."/>
            <person name="Okubo T."/>
            <person name="Ikeda S."/>
        </authorList>
    </citation>
    <scope>NUCLEOTIDE SEQUENCE [LARGE SCALE GENOMIC DNA]</scope>
    <source>
        <strain evidence="4">S58</strain>
    </source>
</reference>
<dbReference type="Proteomes" id="UP000067448">
    <property type="component" value="Unassembled WGS sequence"/>
</dbReference>
<evidence type="ECO:0000256" key="2">
    <source>
        <dbReference type="SAM" id="Phobius"/>
    </source>
</evidence>
<proteinExistence type="predicted"/>
<feature type="region of interest" description="Disordered" evidence="1">
    <location>
        <begin position="1"/>
        <end position="20"/>
    </location>
</feature>
<gene>
    <name evidence="3" type="ORF">SsS58_03063</name>
</gene>
<feature type="region of interest" description="Disordered" evidence="1">
    <location>
        <begin position="77"/>
        <end position="128"/>
    </location>
</feature>
<evidence type="ECO:0000313" key="4">
    <source>
        <dbReference type="Proteomes" id="UP000067448"/>
    </source>
</evidence>
<reference evidence="3 4" key="2">
    <citation type="journal article" date="2016" name="Genome Announc.">
        <title>Draft Genome Sequences of Streptomyces scabiei S58, Streptomyces turgidiscabies T45, and Streptomyces acidiscabies a10, the Pathogens of Potato Common Scab, Isolated in Japan.</title>
        <authorList>
            <person name="Tomihama T."/>
            <person name="Nishi Y."/>
            <person name="Sakai M."/>
            <person name="Ikenaga M."/>
            <person name="Okubo T."/>
            <person name="Ikeda S."/>
        </authorList>
    </citation>
    <scope>NUCLEOTIDE SEQUENCE [LARGE SCALE GENOMIC DNA]</scope>
    <source>
        <strain evidence="3 4">S58</strain>
    </source>
</reference>
<sequence>MRKRAGWRPSAVPAAGRPRAARRRVLPLVVAAARPVPGNTADAKDWRDSGSARHCEGVTALGGGAYLNTGLVVPHRKRPGRALLPGEEEDGAEHRKVRARSKIRLKTDPGARTTHGPGRVRAVPGGVRPGWGAARVGQPFRPGNTPFERGGEPVMTRMAAAGVAGEGAVREGAAPSAVSMAVLGVEGALLGAVLFVLGVGALPGPGAGTAFAVAPLLLVLVLFAATVLTVAYVLPAVLLAHWTARQLTGRIAWWWIPPACTLWVLPALAMPSWQLTGFVLYAAVLPPALTTHHTVARAEAGRPVQPCAAILGWGTLVVLGVAAVGAMLLVRS</sequence>
<name>A0A117EDM3_STRSC</name>
<accession>A0A117EDM3</accession>
<feature type="transmembrane region" description="Helical" evidence="2">
    <location>
        <begin position="180"/>
        <end position="202"/>
    </location>
</feature>
<feature type="transmembrane region" description="Helical" evidence="2">
    <location>
        <begin position="307"/>
        <end position="330"/>
    </location>
</feature>
<comment type="caution">
    <text evidence="3">The sequence shown here is derived from an EMBL/GenBank/DDBJ whole genome shotgun (WGS) entry which is preliminary data.</text>
</comment>
<dbReference type="EMBL" id="BCMM01000012">
    <property type="protein sequence ID" value="GAQ62693.1"/>
    <property type="molecule type" value="Genomic_DNA"/>
</dbReference>
<organism evidence="3 4">
    <name type="scientific">Streptomyces scabiei</name>
    <dbReference type="NCBI Taxonomy" id="1930"/>
    <lineage>
        <taxon>Bacteria</taxon>
        <taxon>Bacillati</taxon>
        <taxon>Actinomycetota</taxon>
        <taxon>Actinomycetes</taxon>
        <taxon>Kitasatosporales</taxon>
        <taxon>Streptomycetaceae</taxon>
        <taxon>Streptomyces</taxon>
    </lineage>
</organism>
<feature type="compositionally biased region" description="Low complexity" evidence="1">
    <location>
        <begin position="116"/>
        <end position="128"/>
    </location>
</feature>